<feature type="domain" description="PDZ" evidence="3">
    <location>
        <begin position="72"/>
        <end position="146"/>
    </location>
</feature>
<dbReference type="InterPro" id="IPR001478">
    <property type="entry name" value="PDZ"/>
</dbReference>
<comment type="caution">
    <text evidence="4">The sequence shown here is derived from an EMBL/GenBank/DDBJ whole genome shotgun (WGS) entry which is preliminary data.</text>
</comment>
<dbReference type="Pfam" id="PF00595">
    <property type="entry name" value="PDZ"/>
    <property type="match status" value="1"/>
</dbReference>
<protein>
    <recommendedName>
        <fullName evidence="3">PDZ domain-containing protein</fullName>
    </recommendedName>
</protein>
<feature type="compositionally biased region" description="Acidic residues" evidence="2">
    <location>
        <begin position="280"/>
        <end position="290"/>
    </location>
</feature>
<feature type="region of interest" description="Disordered" evidence="2">
    <location>
        <begin position="686"/>
        <end position="739"/>
    </location>
</feature>
<proteinExistence type="predicted"/>
<evidence type="ECO:0000313" key="4">
    <source>
        <dbReference type="EMBL" id="GMI23687.1"/>
    </source>
</evidence>
<feature type="compositionally biased region" description="Acidic residues" evidence="2">
    <location>
        <begin position="225"/>
        <end position="237"/>
    </location>
</feature>
<evidence type="ECO:0000259" key="3">
    <source>
        <dbReference type="PROSITE" id="PS50106"/>
    </source>
</evidence>
<gene>
    <name evidence="4" type="ORF">TeGR_g4573</name>
</gene>
<feature type="compositionally biased region" description="Low complexity" evidence="2">
    <location>
        <begin position="251"/>
        <end position="260"/>
    </location>
</feature>
<feature type="region of interest" description="Disordered" evidence="2">
    <location>
        <begin position="639"/>
        <end position="671"/>
    </location>
</feature>
<dbReference type="InterPro" id="IPR036034">
    <property type="entry name" value="PDZ_sf"/>
</dbReference>
<feature type="region of interest" description="Disordered" evidence="2">
    <location>
        <begin position="435"/>
        <end position="556"/>
    </location>
</feature>
<feature type="compositionally biased region" description="Basic and acidic residues" evidence="2">
    <location>
        <begin position="686"/>
        <end position="708"/>
    </location>
</feature>
<feature type="region of interest" description="Disordered" evidence="2">
    <location>
        <begin position="193"/>
        <end position="310"/>
    </location>
</feature>
<dbReference type="SUPFAM" id="SSF50156">
    <property type="entry name" value="PDZ domain-like"/>
    <property type="match status" value="1"/>
</dbReference>
<feature type="compositionally biased region" description="Basic and acidic residues" evidence="2">
    <location>
        <begin position="715"/>
        <end position="733"/>
    </location>
</feature>
<reference evidence="4 5" key="1">
    <citation type="journal article" date="2023" name="Commun. Biol.">
        <title>Genome analysis of Parmales, the sister group of diatoms, reveals the evolutionary specialization of diatoms from phago-mixotrophs to photoautotrophs.</title>
        <authorList>
            <person name="Ban H."/>
            <person name="Sato S."/>
            <person name="Yoshikawa S."/>
            <person name="Yamada K."/>
            <person name="Nakamura Y."/>
            <person name="Ichinomiya M."/>
            <person name="Sato N."/>
            <person name="Blanc-Mathieu R."/>
            <person name="Endo H."/>
            <person name="Kuwata A."/>
            <person name="Ogata H."/>
        </authorList>
    </citation>
    <scope>NUCLEOTIDE SEQUENCE [LARGE SCALE GENOMIC DNA]</scope>
</reference>
<dbReference type="Gene3D" id="2.30.42.10">
    <property type="match status" value="1"/>
</dbReference>
<feature type="coiled-coil region" evidence="1">
    <location>
        <begin position="312"/>
        <end position="346"/>
    </location>
</feature>
<feature type="compositionally biased region" description="Basic and acidic residues" evidence="2">
    <location>
        <begin position="291"/>
        <end position="300"/>
    </location>
</feature>
<keyword evidence="5" id="KW-1185">Reference proteome</keyword>
<evidence type="ECO:0000256" key="1">
    <source>
        <dbReference type="SAM" id="Coils"/>
    </source>
</evidence>
<feature type="compositionally biased region" description="Basic residues" evidence="2">
    <location>
        <begin position="537"/>
        <end position="549"/>
    </location>
</feature>
<dbReference type="EMBL" id="BRYB01003977">
    <property type="protein sequence ID" value="GMI23687.1"/>
    <property type="molecule type" value="Genomic_DNA"/>
</dbReference>
<name>A0ABQ6MDB0_9STRA</name>
<feature type="compositionally biased region" description="Acidic residues" evidence="2">
    <location>
        <begin position="474"/>
        <end position="492"/>
    </location>
</feature>
<dbReference type="Proteomes" id="UP001165060">
    <property type="component" value="Unassembled WGS sequence"/>
</dbReference>
<feature type="compositionally biased region" description="Acidic residues" evidence="2">
    <location>
        <begin position="261"/>
        <end position="272"/>
    </location>
</feature>
<evidence type="ECO:0000256" key="2">
    <source>
        <dbReference type="SAM" id="MobiDB-lite"/>
    </source>
</evidence>
<feature type="compositionally biased region" description="Basic and acidic residues" evidence="2">
    <location>
        <begin position="507"/>
        <end position="521"/>
    </location>
</feature>
<accession>A0ABQ6MDB0</accession>
<sequence>MGIPSSGRQERTLSSVDSDELESVFKFKALQNDPQHGGKQEDFEKIHEAYNMLVQLKRFREEDKQHVLVHFEARIRKGPPGEGFGMVVNVDERHNIFVKKVLPCISLSEATHNAHGEVRVGDEILGIDEESTQGWTLARLVQRLNDFRVPVGTGVKIMFQRRIKIGAQELDDVEGATTAEGVDAEIVVAAVAAPPSPKKRPTLPAGPPPPGVGPYKAKAAPDLKDPDDDATGEEEDLGMIKSDDEGEERVASPPASLASLADDDDDLDDEFNEPAGGGGGDDDLDDDLDELAQRSEEFHELQSQVEAGGDEISLLNAKVAALEKELEQERAMRAQGERDLREALEKTEKYFVSATRIDEAMQAADGGASDSWVVPEKLDLNDITAAEKLVAVEHRLLKIGLRVDENPADGSNYEDLQLPMSVADQRRNYRQNEDIFDAPDTPQSISPNKGTPGDTGRGPFELGPGSGEGGGEFWVDDDGEGYEEDGGGEEAEHEEHMRRMGRLSFHLSEHGDDERGRDSKDVQPPYAEGSPLTATERHRKQSVAQHRHDKYGDADTKNTFSVSVAWGQSPEAKVNADTQKKIKKQYGDGKTHGVAHKRASPTLSKAARANAGYDSLAGTFPATSARLVTAKDRIRIVKELDPTKPVKRGRGKNRDASPVRAAGGGRSLSPTLAASMFATKISDKGELAKYNKKLQENDVKRRENDSRLAKHTPSKRIDKKDKGGIAKLLEKRGGLNGTQ</sequence>
<feature type="region of interest" description="Disordered" evidence="2">
    <location>
        <begin position="584"/>
        <end position="603"/>
    </location>
</feature>
<evidence type="ECO:0000313" key="5">
    <source>
        <dbReference type="Proteomes" id="UP001165060"/>
    </source>
</evidence>
<keyword evidence="1" id="KW-0175">Coiled coil</keyword>
<organism evidence="4 5">
    <name type="scientific">Tetraparma gracilis</name>
    <dbReference type="NCBI Taxonomy" id="2962635"/>
    <lineage>
        <taxon>Eukaryota</taxon>
        <taxon>Sar</taxon>
        <taxon>Stramenopiles</taxon>
        <taxon>Ochrophyta</taxon>
        <taxon>Bolidophyceae</taxon>
        <taxon>Parmales</taxon>
        <taxon>Triparmaceae</taxon>
        <taxon>Tetraparma</taxon>
    </lineage>
</organism>
<dbReference type="PROSITE" id="PS50106">
    <property type="entry name" value="PDZ"/>
    <property type="match status" value="1"/>
</dbReference>